<dbReference type="AlphaFoldDB" id="A0A9P4QNV7"/>
<dbReference type="OrthoDB" id="3797098at2759"/>
<evidence type="ECO:0000313" key="3">
    <source>
        <dbReference type="Proteomes" id="UP000799444"/>
    </source>
</evidence>
<keyword evidence="3" id="KW-1185">Reference proteome</keyword>
<accession>A0A9P4QNV7</accession>
<evidence type="ECO:0000256" key="1">
    <source>
        <dbReference type="SAM" id="MobiDB-lite"/>
    </source>
</evidence>
<protein>
    <submittedName>
        <fullName evidence="2">Uncharacterized protein</fullName>
    </submittedName>
</protein>
<organism evidence="2 3">
    <name type="scientific">Polyplosphaeria fusca</name>
    <dbReference type="NCBI Taxonomy" id="682080"/>
    <lineage>
        <taxon>Eukaryota</taxon>
        <taxon>Fungi</taxon>
        <taxon>Dikarya</taxon>
        <taxon>Ascomycota</taxon>
        <taxon>Pezizomycotina</taxon>
        <taxon>Dothideomycetes</taxon>
        <taxon>Pleosporomycetidae</taxon>
        <taxon>Pleosporales</taxon>
        <taxon>Tetraplosphaeriaceae</taxon>
        <taxon>Polyplosphaeria</taxon>
    </lineage>
</organism>
<reference evidence="2" key="1">
    <citation type="journal article" date="2020" name="Stud. Mycol.">
        <title>101 Dothideomycetes genomes: a test case for predicting lifestyles and emergence of pathogens.</title>
        <authorList>
            <person name="Haridas S."/>
            <person name="Albert R."/>
            <person name="Binder M."/>
            <person name="Bloem J."/>
            <person name="Labutti K."/>
            <person name="Salamov A."/>
            <person name="Andreopoulos B."/>
            <person name="Baker S."/>
            <person name="Barry K."/>
            <person name="Bills G."/>
            <person name="Bluhm B."/>
            <person name="Cannon C."/>
            <person name="Castanera R."/>
            <person name="Culley D."/>
            <person name="Daum C."/>
            <person name="Ezra D."/>
            <person name="Gonzalez J."/>
            <person name="Henrissat B."/>
            <person name="Kuo A."/>
            <person name="Liang C."/>
            <person name="Lipzen A."/>
            <person name="Lutzoni F."/>
            <person name="Magnuson J."/>
            <person name="Mondo S."/>
            <person name="Nolan M."/>
            <person name="Ohm R."/>
            <person name="Pangilinan J."/>
            <person name="Park H.-J."/>
            <person name="Ramirez L."/>
            <person name="Alfaro M."/>
            <person name="Sun H."/>
            <person name="Tritt A."/>
            <person name="Yoshinaga Y."/>
            <person name="Zwiers L.-H."/>
            <person name="Turgeon B."/>
            <person name="Goodwin S."/>
            <person name="Spatafora J."/>
            <person name="Crous P."/>
            <person name="Grigoriev I."/>
        </authorList>
    </citation>
    <scope>NUCLEOTIDE SEQUENCE</scope>
    <source>
        <strain evidence="2">CBS 125425</strain>
    </source>
</reference>
<sequence>MATTPAPAETSTQPSVGDGGQLLGGDSSSKTLQAHLIRDGRTPATALHSPDIQRDPHQQAYIVNHLGEWIRVSAVEGRHYTALGFSVRNIDTFREGEWIHPLLSPGTGQAFQAQVEEIEKLEDEDLEKRDRRYAGVGS</sequence>
<feature type="compositionally biased region" description="Polar residues" evidence="1">
    <location>
        <begin position="1"/>
        <end position="14"/>
    </location>
</feature>
<evidence type="ECO:0000313" key="2">
    <source>
        <dbReference type="EMBL" id="KAF2729040.1"/>
    </source>
</evidence>
<feature type="region of interest" description="Disordered" evidence="1">
    <location>
        <begin position="1"/>
        <end position="29"/>
    </location>
</feature>
<name>A0A9P4QNV7_9PLEO</name>
<dbReference type="Proteomes" id="UP000799444">
    <property type="component" value="Unassembled WGS sequence"/>
</dbReference>
<dbReference type="EMBL" id="ML996258">
    <property type="protein sequence ID" value="KAF2729040.1"/>
    <property type="molecule type" value="Genomic_DNA"/>
</dbReference>
<gene>
    <name evidence="2" type="ORF">EJ04DRAFT_569004</name>
</gene>
<comment type="caution">
    <text evidence="2">The sequence shown here is derived from an EMBL/GenBank/DDBJ whole genome shotgun (WGS) entry which is preliminary data.</text>
</comment>
<proteinExistence type="predicted"/>